<proteinExistence type="predicted"/>
<dbReference type="GeneTree" id="ENSGT00390000018842"/>
<feature type="domain" description="BRCT" evidence="2">
    <location>
        <begin position="702"/>
        <end position="784"/>
    </location>
</feature>
<protein>
    <submittedName>
        <fullName evidence="3">Microcephalin 1</fullName>
    </submittedName>
</protein>
<dbReference type="PANTHER" id="PTHR14625">
    <property type="entry name" value="MICROCEPHALIN"/>
    <property type="match status" value="1"/>
</dbReference>
<dbReference type="Pfam" id="PF12738">
    <property type="entry name" value="PTCB-BRCT"/>
    <property type="match status" value="1"/>
</dbReference>
<feature type="region of interest" description="Disordered" evidence="1">
    <location>
        <begin position="188"/>
        <end position="225"/>
    </location>
</feature>
<dbReference type="CDD" id="cd17736">
    <property type="entry name" value="BRCT_microcephalin_rpt2"/>
    <property type="match status" value="1"/>
</dbReference>
<evidence type="ECO:0000313" key="3">
    <source>
        <dbReference type="Ensembl" id="ENSECRP00000019361.1"/>
    </source>
</evidence>
<dbReference type="SMART" id="SM00292">
    <property type="entry name" value="BRCT"/>
    <property type="match status" value="3"/>
</dbReference>
<feature type="compositionally biased region" description="Polar residues" evidence="1">
    <location>
        <begin position="263"/>
        <end position="286"/>
    </location>
</feature>
<dbReference type="Proteomes" id="UP000694620">
    <property type="component" value="Chromosome 15"/>
</dbReference>
<organism evidence="3 4">
    <name type="scientific">Erpetoichthys calabaricus</name>
    <name type="common">Rope fish</name>
    <name type="synonym">Calamoichthys calabaricus</name>
    <dbReference type="NCBI Taxonomy" id="27687"/>
    <lineage>
        <taxon>Eukaryota</taxon>
        <taxon>Metazoa</taxon>
        <taxon>Chordata</taxon>
        <taxon>Craniata</taxon>
        <taxon>Vertebrata</taxon>
        <taxon>Euteleostomi</taxon>
        <taxon>Actinopterygii</taxon>
        <taxon>Polypteriformes</taxon>
        <taxon>Polypteridae</taxon>
        <taxon>Erpetoichthys</taxon>
    </lineage>
</organism>
<dbReference type="FunFam" id="3.40.50.10190:FF:000047">
    <property type="entry name" value="Microcephalin"/>
    <property type="match status" value="1"/>
</dbReference>
<feature type="compositionally biased region" description="Low complexity" evidence="1">
    <location>
        <begin position="538"/>
        <end position="547"/>
    </location>
</feature>
<dbReference type="InterPro" id="IPR022047">
    <property type="entry name" value="Microcephalin-like"/>
</dbReference>
<feature type="domain" description="BRCT" evidence="2">
    <location>
        <begin position="601"/>
        <end position="681"/>
    </location>
</feature>
<reference evidence="3" key="3">
    <citation type="submission" date="2025-09" db="UniProtKB">
        <authorList>
            <consortium name="Ensembl"/>
        </authorList>
    </citation>
    <scope>IDENTIFICATION</scope>
</reference>
<dbReference type="PROSITE" id="PS50172">
    <property type="entry name" value="BRCT"/>
    <property type="match status" value="3"/>
</dbReference>
<feature type="compositionally biased region" description="Polar residues" evidence="1">
    <location>
        <begin position="194"/>
        <end position="211"/>
    </location>
</feature>
<dbReference type="CDD" id="cd17716">
    <property type="entry name" value="BRCT_microcephalin_rpt1"/>
    <property type="match status" value="1"/>
</dbReference>
<dbReference type="AlphaFoldDB" id="A0A8C4XBC2"/>
<feature type="region of interest" description="Disordered" evidence="1">
    <location>
        <begin position="447"/>
        <end position="595"/>
    </location>
</feature>
<dbReference type="CDD" id="cd17751">
    <property type="entry name" value="BRCT_microcephalin_rpt3"/>
    <property type="match status" value="1"/>
</dbReference>
<dbReference type="Gene3D" id="3.40.50.10190">
    <property type="entry name" value="BRCT domain"/>
    <property type="match status" value="3"/>
</dbReference>
<dbReference type="GO" id="GO:0000278">
    <property type="term" value="P:mitotic cell cycle"/>
    <property type="evidence" value="ECO:0007669"/>
    <property type="project" value="TreeGrafter"/>
</dbReference>
<reference evidence="3" key="2">
    <citation type="submission" date="2025-08" db="UniProtKB">
        <authorList>
            <consortium name="Ensembl"/>
        </authorList>
    </citation>
    <scope>IDENTIFICATION</scope>
</reference>
<evidence type="ECO:0000313" key="4">
    <source>
        <dbReference type="Proteomes" id="UP000694620"/>
    </source>
</evidence>
<dbReference type="PANTHER" id="PTHR14625:SF3">
    <property type="entry name" value="MICROCEPHALIN"/>
    <property type="match status" value="1"/>
</dbReference>
<gene>
    <name evidence="3" type="primary">MCPH1</name>
    <name evidence="3" type="synonym">mcph1</name>
</gene>
<name>A0A8C4XBC2_ERPCA</name>
<sequence>MSGRRSSSSSALTGVIAFVDVWSSKKNENYSKVFAEQLASLGATVSKTFNKQVTHVVFKDGHDSTWRKAQKSGVKLVSVLWVESCQESGRHVDEALYPAVNENERLVTAPKKRTHRCMQPKTLEERTPENDWRLKRKLEQMMKKLVSEKASTVDSILCFDADGSVAYSPRPQVLQMGDYMEQRLREMKEKRENLSPTASQMVDTPWSSLSPKQLPGHPKVLSDDEPSLALGDLDSSFHELFSFSKKSIKQLTSNARSGAIDPSSPQLITPPSTSSSHAEASRTSPLASGRKAGKQKRPARRRQREVGTASSPPLPGVGVTQNGGLQGLDEQPVKDRVRPPSLHTLDEGGINAEKPTLVPKQRANGGRKLFSPELELDICVPRGALPLLMETPTKPVSALPTKEDKPFEDYFSPLNAKVKGCQVKRISLAGMDPECFAFPPLERLPLREKRKRSTRNSGETTVAPKRKRSQVIGAGDQTAPQTAPGDLGQKGAPQRKADTASMVAPGGPSLPVCEEPEKPASVGCHMSDTDTFSDVLEGTTSTTSGTSAERPPPDVLCPSGRLHRDAAPSDVKGVDDDSEHCGGDSEKTMKTDRARKPKRTLVMTSMPSEKQSLVIQLVQSLGGFSIVDQVCESTTHVVAGCPRRTLNILLGMARGCWILSFEWVMWCLERGQWIPEEPYELADHFPAAPICRLQRHLSAGEYQQNLFADFPAIFISASSQPPSEQMAQLILLYGGKVCKTIRQAGLCIGGYKGKTPLGTRVLSEQWILDCITQHKKLPWDEYVLP</sequence>
<evidence type="ECO:0000259" key="2">
    <source>
        <dbReference type="PROSITE" id="PS50172"/>
    </source>
</evidence>
<feature type="compositionally biased region" description="Basic residues" evidence="1">
    <location>
        <begin position="291"/>
        <end position="303"/>
    </location>
</feature>
<keyword evidence="4" id="KW-1185">Reference proteome</keyword>
<reference evidence="3" key="1">
    <citation type="submission" date="2021-06" db="EMBL/GenBank/DDBJ databases">
        <authorList>
            <consortium name="Wellcome Sanger Institute Data Sharing"/>
        </authorList>
    </citation>
    <scope>NUCLEOTIDE SEQUENCE [LARGE SCALE GENOMIC DNA]</scope>
</reference>
<feature type="compositionally biased region" description="Basic and acidic residues" evidence="1">
    <location>
        <begin position="562"/>
        <end position="594"/>
    </location>
</feature>
<evidence type="ECO:0000256" key="1">
    <source>
        <dbReference type="SAM" id="MobiDB-lite"/>
    </source>
</evidence>
<dbReference type="SUPFAM" id="SSF52113">
    <property type="entry name" value="BRCT domain"/>
    <property type="match status" value="3"/>
</dbReference>
<dbReference type="Ensembl" id="ENSECRT00000019755.1">
    <property type="protein sequence ID" value="ENSECRP00000019361.1"/>
    <property type="gene ID" value="ENSECRG00000012964.1"/>
</dbReference>
<feature type="region of interest" description="Disordered" evidence="1">
    <location>
        <begin position="254"/>
        <end position="354"/>
    </location>
</feature>
<dbReference type="InterPro" id="IPR036420">
    <property type="entry name" value="BRCT_dom_sf"/>
</dbReference>
<accession>A0A8C4XBC2</accession>
<dbReference type="Pfam" id="PF16589">
    <property type="entry name" value="BRCT_2"/>
    <property type="match status" value="1"/>
</dbReference>
<dbReference type="Pfam" id="PF00533">
    <property type="entry name" value="BRCT"/>
    <property type="match status" value="1"/>
</dbReference>
<dbReference type="InterPro" id="IPR001357">
    <property type="entry name" value="BRCT_dom"/>
</dbReference>
<feature type="domain" description="BRCT" evidence="2">
    <location>
        <begin position="7"/>
        <end position="99"/>
    </location>
</feature>